<proteinExistence type="predicted"/>
<accession>A0A0B1P3H9</accession>
<dbReference type="EMBL" id="JNVN01002510">
    <property type="protein sequence ID" value="KHJ31885.1"/>
    <property type="molecule type" value="Genomic_DNA"/>
</dbReference>
<dbReference type="AlphaFoldDB" id="A0A0B1P3H9"/>
<evidence type="ECO:0000313" key="2">
    <source>
        <dbReference type="Proteomes" id="UP000030854"/>
    </source>
</evidence>
<sequence>MKRRDVHVRENSILPGPIVGGFVKKGAEGRVMQKRRRLRPAGMNRSPEGKDCANLLGYLRHAEHTGHLHRHRVKVKISTLPAYNPFGLPCCCRYSLTSLILHKFIRLSNYPIGGQPA</sequence>
<reference evidence="1 2" key="1">
    <citation type="journal article" date="2014" name="BMC Genomics">
        <title>Adaptive genomic structural variation in the grape powdery mildew pathogen, Erysiphe necator.</title>
        <authorList>
            <person name="Jones L."/>
            <person name="Riaz S."/>
            <person name="Morales-Cruz A."/>
            <person name="Amrine K.C."/>
            <person name="McGuire B."/>
            <person name="Gubler W.D."/>
            <person name="Walker M.A."/>
            <person name="Cantu D."/>
        </authorList>
    </citation>
    <scope>NUCLEOTIDE SEQUENCE [LARGE SCALE GENOMIC DNA]</scope>
    <source>
        <strain evidence="2">c</strain>
    </source>
</reference>
<dbReference type="Proteomes" id="UP000030854">
    <property type="component" value="Unassembled WGS sequence"/>
</dbReference>
<name>A0A0B1P3H9_UNCNE</name>
<keyword evidence="2" id="KW-1185">Reference proteome</keyword>
<evidence type="ECO:0000313" key="1">
    <source>
        <dbReference type="EMBL" id="KHJ31885.1"/>
    </source>
</evidence>
<gene>
    <name evidence="1" type="ORF">EV44_g5918</name>
</gene>
<comment type="caution">
    <text evidence="1">The sequence shown here is derived from an EMBL/GenBank/DDBJ whole genome shotgun (WGS) entry which is preliminary data.</text>
</comment>
<organism evidence="1 2">
    <name type="scientific">Uncinula necator</name>
    <name type="common">Grape powdery mildew</name>
    <dbReference type="NCBI Taxonomy" id="52586"/>
    <lineage>
        <taxon>Eukaryota</taxon>
        <taxon>Fungi</taxon>
        <taxon>Dikarya</taxon>
        <taxon>Ascomycota</taxon>
        <taxon>Pezizomycotina</taxon>
        <taxon>Leotiomycetes</taxon>
        <taxon>Erysiphales</taxon>
        <taxon>Erysiphaceae</taxon>
        <taxon>Erysiphe</taxon>
    </lineage>
</organism>
<dbReference type="HOGENOM" id="CLU_2086576_0_0_1"/>
<protein>
    <submittedName>
        <fullName evidence="1">Uncharacterized protein</fullName>
    </submittedName>
</protein>